<dbReference type="GO" id="GO:0019353">
    <property type="term" value="P:protoporphyrinogen IX biosynthetic process from glutamate"/>
    <property type="evidence" value="ECO:0007669"/>
    <property type="project" value="TreeGrafter"/>
</dbReference>
<comment type="pathway">
    <text evidence="1 10 15">Porphyrin-containing compound metabolism; protoporphyrin-IX biosynthesis; 5-aminolevulinate from L-glutamyl-tRNA(Glu): step 1/2.</text>
</comment>
<sequence length="436" mass="46626">MKLVLAGLDHTTAPVEIREKLAFSSTDLPQALTALTTPQAGRPPLLSEAVILSTCNRVEIYGVAQEALNAQSLVPFLAEFHALEDHEFAHALFFFDDDAVARHLCATSAGLRSLVLGEAQIQGQVRQAYEFAQASGAVGPVLHRLFQNALTAGKRVRTETALGQGAASVSQAGVELARHRLGELAGRAVLLVGGGEVSELAAQNLLANGADSLMIINRTASRARELAERYNATAHSFDELPGCLARADIVISSTAAPVTIIFREQVAMAMESKVQARSVGGSSTPPAMLLIDLAVPRDIASDVGDLPGVHLCTVDDLQEVVRATLGQRAIAAAIAEAIVNEEAAEFLAWCKTQDAVPALTRLREHAEHMRNSELERALRRLRDLSPEQRTVVEGLTRSLVNKLLHTPTCRLRAAAAQGDGQRYAALVADLFNLETL</sequence>
<feature type="binding site" evidence="10 13">
    <location>
        <begin position="193"/>
        <end position="198"/>
    </location>
    <ligand>
        <name>NADP(+)</name>
        <dbReference type="ChEBI" id="CHEBI:58349"/>
    </ligand>
</feature>
<keyword evidence="6" id="KW-0149">Chlorophyll biosynthesis</keyword>
<feature type="binding site" evidence="10 12">
    <location>
        <begin position="118"/>
        <end position="120"/>
    </location>
    <ligand>
        <name>substrate</name>
    </ligand>
</feature>
<dbReference type="HAMAP" id="MF_00087">
    <property type="entry name" value="Glu_tRNA_reductase"/>
    <property type="match status" value="1"/>
</dbReference>
<dbReference type="InterPro" id="IPR006151">
    <property type="entry name" value="Shikm_DH/Glu-tRNA_Rdtase"/>
</dbReference>
<evidence type="ECO:0000256" key="15">
    <source>
        <dbReference type="RuleBase" id="RU000584"/>
    </source>
</evidence>
<comment type="domain">
    <text evidence="10">Possesses an unusual extended V-shaped dimeric structure with each monomer consisting of three distinct domains arranged along a curved 'spinal' alpha-helix. The N-terminal catalytic domain specifically recognizes the glutamate moiety of the substrate. The second domain is the NADPH-binding domain, and the third C-terminal domain is responsible for dimerization.</text>
</comment>
<dbReference type="InterPro" id="IPR015896">
    <property type="entry name" value="4pyrrol_synth_GluRdtase_dimer"/>
</dbReference>
<evidence type="ECO:0000256" key="9">
    <source>
        <dbReference type="ARBA" id="ARBA00068659"/>
    </source>
</evidence>
<dbReference type="PIRSF" id="PIRSF000445">
    <property type="entry name" value="4pyrrol_synth_GluRdtase"/>
    <property type="match status" value="1"/>
</dbReference>
<evidence type="ECO:0000256" key="10">
    <source>
        <dbReference type="HAMAP-Rule" id="MF_00087"/>
    </source>
</evidence>
<evidence type="ECO:0000256" key="12">
    <source>
        <dbReference type="PIRSR" id="PIRSR000445-2"/>
    </source>
</evidence>
<feature type="binding site" evidence="10 12">
    <location>
        <position position="124"/>
    </location>
    <ligand>
        <name>substrate</name>
    </ligand>
</feature>
<dbReference type="InterPro" id="IPR036453">
    <property type="entry name" value="GluRdtase_dimer_dom_sf"/>
</dbReference>
<accession>A0A2A6RJ45</accession>
<organism evidence="19 20">
    <name type="scientific">Candidatus Viridilinea mediisalina</name>
    <dbReference type="NCBI Taxonomy" id="2024553"/>
    <lineage>
        <taxon>Bacteria</taxon>
        <taxon>Bacillati</taxon>
        <taxon>Chloroflexota</taxon>
        <taxon>Chloroflexia</taxon>
        <taxon>Chloroflexales</taxon>
        <taxon>Chloroflexineae</taxon>
        <taxon>Oscillochloridaceae</taxon>
        <taxon>Candidatus Viridilinea</taxon>
    </lineage>
</organism>
<evidence type="ECO:0000256" key="5">
    <source>
        <dbReference type="ARBA" id="ARBA00023002"/>
    </source>
</evidence>
<keyword evidence="4 10" id="KW-0521">NADP</keyword>
<dbReference type="OrthoDB" id="110209at2"/>
<comment type="similarity">
    <text evidence="2 10 15">Belongs to the glutamyl-tRNA reductase family.</text>
</comment>
<dbReference type="EC" id="1.2.1.70" evidence="3 10"/>
<dbReference type="Gene3D" id="3.30.460.30">
    <property type="entry name" value="Glutamyl-tRNA reductase, N-terminal domain"/>
    <property type="match status" value="1"/>
</dbReference>
<dbReference type="UniPathway" id="UPA00251">
    <property type="reaction ID" value="UER00316"/>
</dbReference>
<dbReference type="FunFam" id="3.40.50.720:FF:000031">
    <property type="entry name" value="Glutamyl-tRNA reductase"/>
    <property type="match status" value="1"/>
</dbReference>
<keyword evidence="7 10" id="KW-0627">Porphyrin biosynthesis</keyword>
<dbReference type="SUPFAM" id="SSF51735">
    <property type="entry name" value="NAD(P)-binding Rossmann-fold domains"/>
    <property type="match status" value="1"/>
</dbReference>
<dbReference type="PANTHER" id="PTHR43013">
    <property type="entry name" value="GLUTAMYL-TRNA REDUCTASE"/>
    <property type="match status" value="1"/>
</dbReference>
<reference evidence="20" key="1">
    <citation type="submission" date="2017-08" db="EMBL/GenBank/DDBJ databases">
        <authorList>
            <person name="Grouzdev D.S."/>
            <person name="Gaisin V.A."/>
            <person name="Rysina M.S."/>
            <person name="Gorlenko V.M."/>
        </authorList>
    </citation>
    <scope>NUCLEOTIDE SEQUENCE [LARGE SCALE GENOMIC DNA]</scope>
    <source>
        <strain evidence="20">Kir15-3F</strain>
    </source>
</reference>
<feature type="domain" description="Quinate/shikimate 5-dehydrogenase/glutamyl-tRNA reductase" evidence="17">
    <location>
        <begin position="175"/>
        <end position="320"/>
    </location>
</feature>
<dbReference type="InterPro" id="IPR036291">
    <property type="entry name" value="NAD(P)-bd_dom_sf"/>
</dbReference>
<comment type="miscellaneous">
    <text evidence="10">During catalysis, the active site Cys acts as a nucleophile attacking the alpha-carbonyl group of tRNA-bound glutamate with the formation of a thioester intermediate between enzyme and glutamate, and the concomitant release of tRNA(Glu). The thioester intermediate is finally reduced by direct hydride transfer from NADPH, to form the product GSA.</text>
</comment>
<feature type="binding site" evidence="10 12">
    <location>
        <position position="113"/>
    </location>
    <ligand>
        <name>substrate</name>
    </ligand>
</feature>
<dbReference type="SUPFAM" id="SSF69742">
    <property type="entry name" value="Glutamyl tRNA-reductase catalytic, N-terminal domain"/>
    <property type="match status" value="1"/>
</dbReference>
<evidence type="ECO:0000256" key="4">
    <source>
        <dbReference type="ARBA" id="ARBA00022857"/>
    </source>
</evidence>
<dbReference type="PANTHER" id="PTHR43013:SF1">
    <property type="entry name" value="GLUTAMYL-TRNA REDUCTASE"/>
    <property type="match status" value="1"/>
</dbReference>
<dbReference type="FunFam" id="3.30.460.30:FF:000001">
    <property type="entry name" value="Glutamyl-tRNA reductase"/>
    <property type="match status" value="1"/>
</dbReference>
<keyword evidence="20" id="KW-1185">Reference proteome</keyword>
<keyword evidence="5 10" id="KW-0560">Oxidoreductase</keyword>
<feature type="active site" description="Nucleophile" evidence="10 11">
    <location>
        <position position="55"/>
    </location>
</feature>
<dbReference type="Proteomes" id="UP000220527">
    <property type="component" value="Unassembled WGS sequence"/>
</dbReference>
<evidence type="ECO:0000256" key="6">
    <source>
        <dbReference type="ARBA" id="ARBA00023171"/>
    </source>
</evidence>
<evidence type="ECO:0000259" key="18">
    <source>
        <dbReference type="Pfam" id="PF05201"/>
    </source>
</evidence>
<feature type="site" description="Important for activity" evidence="10 14">
    <location>
        <position position="103"/>
    </location>
</feature>
<evidence type="ECO:0000313" key="19">
    <source>
        <dbReference type="EMBL" id="PDW02973.1"/>
    </source>
</evidence>
<dbReference type="NCBIfam" id="TIGR01035">
    <property type="entry name" value="hemA"/>
    <property type="match status" value="1"/>
</dbReference>
<dbReference type="CDD" id="cd05213">
    <property type="entry name" value="NAD_bind_Glutamyl_tRNA_reduct"/>
    <property type="match status" value="1"/>
</dbReference>
<evidence type="ECO:0000256" key="1">
    <source>
        <dbReference type="ARBA" id="ARBA00005059"/>
    </source>
</evidence>
<dbReference type="Pfam" id="PF01488">
    <property type="entry name" value="Shikimate_DH"/>
    <property type="match status" value="1"/>
</dbReference>
<dbReference type="SUPFAM" id="SSF69075">
    <property type="entry name" value="Glutamyl tRNA-reductase dimerization domain"/>
    <property type="match status" value="1"/>
</dbReference>
<evidence type="ECO:0000256" key="8">
    <source>
        <dbReference type="ARBA" id="ARBA00047464"/>
    </source>
</evidence>
<dbReference type="InterPro" id="IPR015895">
    <property type="entry name" value="4pyrrol_synth_GluRdtase_N"/>
</dbReference>
<dbReference type="GO" id="GO:0008883">
    <property type="term" value="F:glutamyl-tRNA reductase activity"/>
    <property type="evidence" value="ECO:0007669"/>
    <property type="project" value="UniProtKB-UniRule"/>
</dbReference>
<dbReference type="AlphaFoldDB" id="A0A2A6RJ45"/>
<evidence type="ECO:0000259" key="16">
    <source>
        <dbReference type="Pfam" id="PF00745"/>
    </source>
</evidence>
<name>A0A2A6RJ45_9CHLR</name>
<dbReference type="GO" id="GO:0015995">
    <property type="term" value="P:chlorophyll biosynthetic process"/>
    <property type="evidence" value="ECO:0007669"/>
    <property type="project" value="UniProtKB-KW"/>
</dbReference>
<evidence type="ECO:0000256" key="11">
    <source>
        <dbReference type="PIRSR" id="PIRSR000445-1"/>
    </source>
</evidence>
<gene>
    <name evidence="10" type="primary">hemA</name>
    <name evidence="19" type="ORF">CJ255_11165</name>
</gene>
<comment type="caution">
    <text evidence="19">The sequence shown here is derived from an EMBL/GenBank/DDBJ whole genome shotgun (WGS) entry which is preliminary data.</text>
</comment>
<comment type="function">
    <text evidence="10">Catalyzes the NADPH-dependent reduction of glutamyl-tRNA(Glu) to glutamate 1-semialdehyde (GSA).</text>
</comment>
<feature type="binding site" evidence="10 12">
    <location>
        <begin position="54"/>
        <end position="57"/>
    </location>
    <ligand>
        <name>substrate</name>
    </ligand>
</feature>
<evidence type="ECO:0000259" key="17">
    <source>
        <dbReference type="Pfam" id="PF01488"/>
    </source>
</evidence>
<protein>
    <recommendedName>
        <fullName evidence="9 10">Glutamyl-tRNA reductase</fullName>
        <shortName evidence="10">GluTR</shortName>
        <ecNumber evidence="3 10">1.2.1.70</ecNumber>
    </recommendedName>
</protein>
<evidence type="ECO:0000256" key="3">
    <source>
        <dbReference type="ARBA" id="ARBA00012970"/>
    </source>
</evidence>
<dbReference type="InterPro" id="IPR000343">
    <property type="entry name" value="4pyrrol_synth_GluRdtase"/>
</dbReference>
<dbReference type="Pfam" id="PF00745">
    <property type="entry name" value="GlutR_dimer"/>
    <property type="match status" value="1"/>
</dbReference>
<dbReference type="RefSeq" id="WP_097644186.1">
    <property type="nucleotide sequence ID" value="NZ_NQWI01000045.1"/>
</dbReference>
<evidence type="ECO:0000256" key="7">
    <source>
        <dbReference type="ARBA" id="ARBA00023244"/>
    </source>
</evidence>
<proteinExistence type="inferred from homology"/>
<evidence type="ECO:0000313" key="20">
    <source>
        <dbReference type="Proteomes" id="UP000220527"/>
    </source>
</evidence>
<comment type="catalytic activity">
    <reaction evidence="8 10 15">
        <text>(S)-4-amino-5-oxopentanoate + tRNA(Glu) + NADP(+) = L-glutamyl-tRNA(Glu) + NADPH + H(+)</text>
        <dbReference type="Rhea" id="RHEA:12344"/>
        <dbReference type="Rhea" id="RHEA-COMP:9663"/>
        <dbReference type="Rhea" id="RHEA-COMP:9680"/>
        <dbReference type="ChEBI" id="CHEBI:15378"/>
        <dbReference type="ChEBI" id="CHEBI:57501"/>
        <dbReference type="ChEBI" id="CHEBI:57783"/>
        <dbReference type="ChEBI" id="CHEBI:58349"/>
        <dbReference type="ChEBI" id="CHEBI:78442"/>
        <dbReference type="ChEBI" id="CHEBI:78520"/>
        <dbReference type="EC" id="1.2.1.70"/>
    </reaction>
</comment>
<dbReference type="Pfam" id="PF05201">
    <property type="entry name" value="GlutR_N"/>
    <property type="match status" value="1"/>
</dbReference>
<evidence type="ECO:0000256" key="14">
    <source>
        <dbReference type="PIRSR" id="PIRSR000445-4"/>
    </source>
</evidence>
<feature type="domain" description="Tetrapyrrole biosynthesis glutamyl-tRNA reductase dimerisation" evidence="16">
    <location>
        <begin position="335"/>
        <end position="433"/>
    </location>
</feature>
<feature type="domain" description="Glutamyl-tRNA reductase N-terminal" evidence="18">
    <location>
        <begin position="7"/>
        <end position="160"/>
    </location>
</feature>
<evidence type="ECO:0000256" key="13">
    <source>
        <dbReference type="PIRSR" id="PIRSR000445-3"/>
    </source>
</evidence>
<dbReference type="Gene3D" id="3.40.50.720">
    <property type="entry name" value="NAD(P)-binding Rossmann-like Domain"/>
    <property type="match status" value="1"/>
</dbReference>
<dbReference type="GO" id="GO:0050661">
    <property type="term" value="F:NADP binding"/>
    <property type="evidence" value="ECO:0007669"/>
    <property type="project" value="InterPro"/>
</dbReference>
<dbReference type="InterPro" id="IPR036343">
    <property type="entry name" value="GluRdtase_N_sf"/>
</dbReference>
<comment type="subunit">
    <text evidence="10">Homodimer.</text>
</comment>
<dbReference type="EMBL" id="NQWI01000045">
    <property type="protein sequence ID" value="PDW02973.1"/>
    <property type="molecule type" value="Genomic_DNA"/>
</dbReference>
<evidence type="ECO:0000256" key="2">
    <source>
        <dbReference type="ARBA" id="ARBA00005916"/>
    </source>
</evidence>